<sequence>MHTCLLITLVLLLHVTGTSSAQPTPSDPDQHQFARLTYVTKGDTLRYRLSYPIDYDARKKYPLLLYLHGNGERGNDNQRPLLRLPAALTHTTGRQRYSCFILVPQCPKNQVWVDFPDFPKSLHTSAEPTRPAQLTLSLMDELMHQLAIDTDRVYITGYSSGGEGAFDLLTRRPSLFTAAIPVCSVSDTSRARSIYRIPMWLFHGSADSVNRAEYSRLMVGALRRQGGSPIYTEYPEAGHNIVQQAYAEVGLFEWLFRQQKR</sequence>
<dbReference type="EMBL" id="CP010429">
    <property type="protein sequence ID" value="AKD53845.1"/>
    <property type="molecule type" value="Genomic_DNA"/>
</dbReference>
<dbReference type="RefSeq" id="WP_046375439.1">
    <property type="nucleotide sequence ID" value="NZ_CP010429.1"/>
</dbReference>
<dbReference type="Proteomes" id="UP000033054">
    <property type="component" value="Chromosome"/>
</dbReference>
<dbReference type="PATRIC" id="fig|1379870.5.peg.423"/>
<evidence type="ECO:0000313" key="4">
    <source>
        <dbReference type="EMBL" id="AKD53845.1"/>
    </source>
</evidence>
<evidence type="ECO:0000313" key="5">
    <source>
        <dbReference type="Proteomes" id="UP000033054"/>
    </source>
</evidence>
<keyword evidence="1 2" id="KW-0732">Signal</keyword>
<dbReference type="AlphaFoldDB" id="A0A0E3ZTC8"/>
<dbReference type="Pfam" id="PF00326">
    <property type="entry name" value="Peptidase_S9"/>
    <property type="match status" value="1"/>
</dbReference>
<feature type="signal peptide" evidence="2">
    <location>
        <begin position="1"/>
        <end position="21"/>
    </location>
</feature>
<protein>
    <submittedName>
        <fullName evidence="4">Phospholipase</fullName>
    </submittedName>
</protein>
<dbReference type="InterPro" id="IPR050955">
    <property type="entry name" value="Plant_Biomass_Hydrol_Est"/>
</dbReference>
<gene>
    <name evidence="4" type="ORF">SD10_01915</name>
</gene>
<accession>A0A0E3ZTC8</accession>
<feature type="chain" id="PRO_5002416771" evidence="2">
    <location>
        <begin position="22"/>
        <end position="261"/>
    </location>
</feature>
<dbReference type="SUPFAM" id="SSF53474">
    <property type="entry name" value="alpha/beta-Hydrolases"/>
    <property type="match status" value="1"/>
</dbReference>
<dbReference type="STRING" id="1379870.SD10_01915"/>
<evidence type="ECO:0000259" key="3">
    <source>
        <dbReference type="Pfam" id="PF00326"/>
    </source>
</evidence>
<dbReference type="HOGENOM" id="CLU_064094_0_0_10"/>
<dbReference type="GO" id="GO:0008236">
    <property type="term" value="F:serine-type peptidase activity"/>
    <property type="evidence" value="ECO:0007669"/>
    <property type="project" value="InterPro"/>
</dbReference>
<proteinExistence type="predicted"/>
<keyword evidence="5" id="KW-1185">Reference proteome</keyword>
<dbReference type="Gene3D" id="3.40.50.1820">
    <property type="entry name" value="alpha/beta hydrolase"/>
    <property type="match status" value="1"/>
</dbReference>
<dbReference type="OrthoDB" id="9764953at2"/>
<dbReference type="KEGG" id="srd:SD10_01915"/>
<dbReference type="GO" id="GO:0006508">
    <property type="term" value="P:proteolysis"/>
    <property type="evidence" value="ECO:0007669"/>
    <property type="project" value="InterPro"/>
</dbReference>
<evidence type="ECO:0000256" key="2">
    <source>
        <dbReference type="SAM" id="SignalP"/>
    </source>
</evidence>
<dbReference type="InterPro" id="IPR029058">
    <property type="entry name" value="AB_hydrolase_fold"/>
</dbReference>
<organism evidence="4 5">
    <name type="scientific">Spirosoma radiotolerans</name>
    <dbReference type="NCBI Taxonomy" id="1379870"/>
    <lineage>
        <taxon>Bacteria</taxon>
        <taxon>Pseudomonadati</taxon>
        <taxon>Bacteroidota</taxon>
        <taxon>Cytophagia</taxon>
        <taxon>Cytophagales</taxon>
        <taxon>Cytophagaceae</taxon>
        <taxon>Spirosoma</taxon>
    </lineage>
</organism>
<evidence type="ECO:0000256" key="1">
    <source>
        <dbReference type="ARBA" id="ARBA00022729"/>
    </source>
</evidence>
<dbReference type="InterPro" id="IPR001375">
    <property type="entry name" value="Peptidase_S9_cat"/>
</dbReference>
<reference evidence="4 5" key="1">
    <citation type="journal article" date="2014" name="Curr. Microbiol.">
        <title>Spirosoma radiotolerans sp. nov., a gamma-radiation-resistant bacterium isolated from gamma ray-irradiated soil.</title>
        <authorList>
            <person name="Lee J.J."/>
            <person name="Srinivasan S."/>
            <person name="Lim S."/>
            <person name="Joe M."/>
            <person name="Im S."/>
            <person name="Bae S.I."/>
            <person name="Park K.R."/>
            <person name="Han J.H."/>
            <person name="Park S.H."/>
            <person name="Joo B.M."/>
            <person name="Park S.J."/>
            <person name="Kim M.K."/>
        </authorList>
    </citation>
    <scope>NUCLEOTIDE SEQUENCE [LARGE SCALE GENOMIC DNA]</scope>
    <source>
        <strain evidence="4 5">DG5A</strain>
    </source>
</reference>
<name>A0A0E3ZTC8_9BACT</name>
<dbReference type="PANTHER" id="PTHR43037:SF1">
    <property type="entry name" value="BLL1128 PROTEIN"/>
    <property type="match status" value="1"/>
</dbReference>
<dbReference type="PANTHER" id="PTHR43037">
    <property type="entry name" value="UNNAMED PRODUCT-RELATED"/>
    <property type="match status" value="1"/>
</dbReference>
<feature type="domain" description="Peptidase S9 prolyl oligopeptidase catalytic" evidence="3">
    <location>
        <begin position="138"/>
        <end position="193"/>
    </location>
</feature>